<dbReference type="CDD" id="cd00167">
    <property type="entry name" value="SANT"/>
    <property type="match status" value="3"/>
</dbReference>
<dbReference type="PANTHER" id="PTHR46621:SF1">
    <property type="entry name" value="SNRNA-ACTIVATING PROTEIN COMPLEX SUBUNIT 4"/>
    <property type="match status" value="1"/>
</dbReference>
<dbReference type="GO" id="GO:0000978">
    <property type="term" value="F:RNA polymerase II cis-regulatory region sequence-specific DNA binding"/>
    <property type="evidence" value="ECO:0000318"/>
    <property type="project" value="GO_Central"/>
</dbReference>
<feature type="region of interest" description="Disordered" evidence="5">
    <location>
        <begin position="15"/>
        <end position="137"/>
    </location>
</feature>
<name>A0DNU1_PARTE</name>
<feature type="domain" description="HTH myb-type" evidence="7">
    <location>
        <begin position="246"/>
        <end position="293"/>
    </location>
</feature>
<evidence type="ECO:0000256" key="2">
    <source>
        <dbReference type="ARBA" id="ARBA00023125"/>
    </source>
</evidence>
<dbReference type="OMA" id="FDHEFAE"/>
<keyword evidence="3" id="KW-0804">Transcription</keyword>
<feature type="compositionally biased region" description="Polar residues" evidence="5">
    <location>
        <begin position="49"/>
        <end position="70"/>
    </location>
</feature>
<dbReference type="Proteomes" id="UP000000600">
    <property type="component" value="Unassembled WGS sequence"/>
</dbReference>
<feature type="compositionally biased region" description="Basic and acidic residues" evidence="5">
    <location>
        <begin position="72"/>
        <end position="82"/>
    </location>
</feature>
<dbReference type="SUPFAM" id="SSF46689">
    <property type="entry name" value="Homeodomain-like"/>
    <property type="match status" value="2"/>
</dbReference>
<dbReference type="GO" id="GO:0000981">
    <property type="term" value="F:DNA-binding transcription factor activity, RNA polymerase II-specific"/>
    <property type="evidence" value="ECO:0000318"/>
    <property type="project" value="GO_Central"/>
</dbReference>
<dbReference type="Gene3D" id="1.10.10.60">
    <property type="entry name" value="Homeodomain-like"/>
    <property type="match status" value="3"/>
</dbReference>
<dbReference type="AlphaFoldDB" id="A0DNU1"/>
<dbReference type="InterPro" id="IPR009057">
    <property type="entry name" value="Homeodomain-like_sf"/>
</dbReference>
<accession>A0DNU1</accession>
<feature type="compositionally biased region" description="Basic and acidic residues" evidence="5">
    <location>
        <begin position="107"/>
        <end position="124"/>
    </location>
</feature>
<reference evidence="8 9" key="1">
    <citation type="journal article" date="2006" name="Nature">
        <title>Global trends of whole-genome duplications revealed by the ciliate Paramecium tetraurelia.</title>
        <authorList>
            <consortium name="Genoscope"/>
            <person name="Aury J.-M."/>
            <person name="Jaillon O."/>
            <person name="Duret L."/>
            <person name="Noel B."/>
            <person name="Jubin C."/>
            <person name="Porcel B.M."/>
            <person name="Segurens B."/>
            <person name="Daubin V."/>
            <person name="Anthouard V."/>
            <person name="Aiach N."/>
            <person name="Arnaiz O."/>
            <person name="Billaut A."/>
            <person name="Beisson J."/>
            <person name="Blanc I."/>
            <person name="Bouhouche K."/>
            <person name="Camara F."/>
            <person name="Duharcourt S."/>
            <person name="Guigo R."/>
            <person name="Gogendeau D."/>
            <person name="Katinka M."/>
            <person name="Keller A.-M."/>
            <person name="Kissmehl R."/>
            <person name="Klotz C."/>
            <person name="Koll F."/>
            <person name="Le Moue A."/>
            <person name="Lepere C."/>
            <person name="Malinsky S."/>
            <person name="Nowacki M."/>
            <person name="Nowak J.K."/>
            <person name="Plattner H."/>
            <person name="Poulain J."/>
            <person name="Ruiz F."/>
            <person name="Serrano V."/>
            <person name="Zagulski M."/>
            <person name="Dessen P."/>
            <person name="Betermier M."/>
            <person name="Weissenbach J."/>
            <person name="Scarpelli C."/>
            <person name="Schachter V."/>
            <person name="Sperling L."/>
            <person name="Meyer E."/>
            <person name="Cohen J."/>
            <person name="Wincker P."/>
        </authorList>
    </citation>
    <scope>NUCLEOTIDE SEQUENCE [LARGE SCALE GENOMIC DNA]</scope>
    <source>
        <strain evidence="8 9">Stock d4-2</strain>
    </source>
</reference>
<dbReference type="RefSeq" id="XP_001452105.1">
    <property type="nucleotide sequence ID" value="XM_001452068.1"/>
</dbReference>
<keyword evidence="2" id="KW-0238">DNA-binding</keyword>
<dbReference type="InterPro" id="IPR051575">
    <property type="entry name" value="Myb-like_DNA-bd"/>
</dbReference>
<dbReference type="PROSITE" id="PS51294">
    <property type="entry name" value="HTH_MYB"/>
    <property type="match status" value="3"/>
</dbReference>
<protein>
    <recommendedName>
        <fullName evidence="10">Myb-like DNA-binding domain protein</fullName>
    </recommendedName>
</protein>
<dbReference type="eggNOG" id="KOG0048">
    <property type="taxonomic scope" value="Eukaryota"/>
</dbReference>
<dbReference type="PROSITE" id="PS50090">
    <property type="entry name" value="MYB_LIKE"/>
    <property type="match status" value="3"/>
</dbReference>
<dbReference type="GeneID" id="5037890"/>
<dbReference type="GO" id="GO:0006355">
    <property type="term" value="P:regulation of DNA-templated transcription"/>
    <property type="evidence" value="ECO:0000318"/>
    <property type="project" value="GO_Central"/>
</dbReference>
<evidence type="ECO:0008006" key="10">
    <source>
        <dbReference type="Google" id="ProtNLM"/>
    </source>
</evidence>
<dbReference type="OrthoDB" id="2143914at2759"/>
<evidence type="ECO:0000256" key="3">
    <source>
        <dbReference type="ARBA" id="ARBA00023163"/>
    </source>
</evidence>
<dbReference type="Pfam" id="PF13921">
    <property type="entry name" value="Myb_DNA-bind_6"/>
    <property type="match status" value="1"/>
</dbReference>
<evidence type="ECO:0000256" key="1">
    <source>
        <dbReference type="ARBA" id="ARBA00023015"/>
    </source>
</evidence>
<evidence type="ECO:0000313" key="9">
    <source>
        <dbReference type="Proteomes" id="UP000000600"/>
    </source>
</evidence>
<dbReference type="InterPro" id="IPR017930">
    <property type="entry name" value="Myb_dom"/>
</dbReference>
<evidence type="ECO:0000313" key="8">
    <source>
        <dbReference type="EMBL" id="CAK84708.1"/>
    </source>
</evidence>
<dbReference type="GO" id="GO:0005634">
    <property type="term" value="C:nucleus"/>
    <property type="evidence" value="ECO:0000318"/>
    <property type="project" value="GO_Central"/>
</dbReference>
<feature type="domain" description="HTH myb-type" evidence="7">
    <location>
        <begin position="146"/>
        <end position="186"/>
    </location>
</feature>
<dbReference type="KEGG" id="ptm:GSPATT00018904001"/>
<keyword evidence="1" id="KW-0805">Transcription regulation</keyword>
<gene>
    <name evidence="8" type="ORF">GSPATT00018904001</name>
</gene>
<keyword evidence="9" id="KW-1185">Reference proteome</keyword>
<keyword evidence="4" id="KW-0539">Nucleus</keyword>
<evidence type="ECO:0000259" key="7">
    <source>
        <dbReference type="PROSITE" id="PS51294"/>
    </source>
</evidence>
<feature type="domain" description="HTH myb-type" evidence="7">
    <location>
        <begin position="188"/>
        <end position="242"/>
    </location>
</feature>
<evidence type="ECO:0000256" key="5">
    <source>
        <dbReference type="SAM" id="MobiDB-lite"/>
    </source>
</evidence>
<feature type="compositionally biased region" description="Basic and acidic residues" evidence="5">
    <location>
        <begin position="29"/>
        <end position="44"/>
    </location>
</feature>
<dbReference type="Pfam" id="PF00249">
    <property type="entry name" value="Myb_DNA-binding"/>
    <property type="match status" value="1"/>
</dbReference>
<evidence type="ECO:0000256" key="4">
    <source>
        <dbReference type="ARBA" id="ARBA00023242"/>
    </source>
</evidence>
<organism evidence="8 9">
    <name type="scientific">Paramecium tetraurelia</name>
    <dbReference type="NCBI Taxonomy" id="5888"/>
    <lineage>
        <taxon>Eukaryota</taxon>
        <taxon>Sar</taxon>
        <taxon>Alveolata</taxon>
        <taxon>Ciliophora</taxon>
        <taxon>Intramacronucleata</taxon>
        <taxon>Oligohymenophorea</taxon>
        <taxon>Peniculida</taxon>
        <taxon>Parameciidae</taxon>
        <taxon>Paramecium</taxon>
    </lineage>
</organism>
<sequence>MFLDLVFNFCCSKRQKDDKDTKSQNSNKSQEEQIIEQKRMELDLGKGGSNQIQKSQPQSSIVSPTDNYFQLNDEKQQKKSSFEEDNIDENQFNFEGNEEPKLNTNNVKDHLGKRSKSQEKQEKGLKKKISKNKEKAEGDKRVVKIWQPEEDQRLRKLYQEYQGNWSKIIQFMPDRNISQCSQRWRRINPIQSKQKWTQDEDTKLVSMVAVEGKNWTKLAKNFPGRTGKQIRERYLNKLDPTLNFVAWTEQEDQEIVKYYNQYGAKWSQVASHLKGRSENMVKNRFYSHIQKYLLGRQNKYQIIYKQGKNQKQQNGSSQMIEVGQNMDVEYSDTSNSDMKLVHSENYSSSIGSSTFTFSYYDNDEFSGNGEDLDYDNQFDHEFAEKARLF</sequence>
<dbReference type="SMART" id="SM00717">
    <property type="entry name" value="SANT"/>
    <property type="match status" value="3"/>
</dbReference>
<feature type="domain" description="Myb-like" evidence="6">
    <location>
        <begin position="188"/>
        <end position="238"/>
    </location>
</feature>
<proteinExistence type="predicted"/>
<dbReference type="InterPro" id="IPR001005">
    <property type="entry name" value="SANT/Myb"/>
</dbReference>
<dbReference type="STRING" id="5888.A0DNU1"/>
<feature type="domain" description="Myb-like" evidence="6">
    <location>
        <begin position="146"/>
        <end position="187"/>
    </location>
</feature>
<dbReference type="HOGENOM" id="CLU_714683_0_0_1"/>
<feature type="domain" description="Myb-like" evidence="6">
    <location>
        <begin position="239"/>
        <end position="289"/>
    </location>
</feature>
<dbReference type="PANTHER" id="PTHR46621">
    <property type="entry name" value="SNRNA-ACTIVATING PROTEIN COMPLEX SUBUNIT 4"/>
    <property type="match status" value="1"/>
</dbReference>
<evidence type="ECO:0000259" key="6">
    <source>
        <dbReference type="PROSITE" id="PS50090"/>
    </source>
</evidence>
<dbReference type="EMBL" id="CT868518">
    <property type="protein sequence ID" value="CAK84708.1"/>
    <property type="molecule type" value="Genomic_DNA"/>
</dbReference>
<dbReference type="InParanoid" id="A0DNU1"/>